<dbReference type="SUPFAM" id="SSF50978">
    <property type="entry name" value="WD40 repeat-like"/>
    <property type="match status" value="1"/>
</dbReference>
<proteinExistence type="predicted"/>
<dbReference type="AlphaFoldDB" id="A0A2H8TKX0"/>
<dbReference type="GO" id="GO:0043161">
    <property type="term" value="P:proteasome-mediated ubiquitin-dependent protein catabolic process"/>
    <property type="evidence" value="ECO:0007669"/>
    <property type="project" value="TreeGrafter"/>
</dbReference>
<protein>
    <submittedName>
        <fullName evidence="1">DNA excision repair protein ERCC-8</fullName>
    </submittedName>
</protein>
<dbReference type="PANTHER" id="PTHR46202:SF1">
    <property type="entry name" value="DNA EXCISION REPAIR PROTEIN ERCC-8"/>
    <property type="match status" value="1"/>
</dbReference>
<dbReference type="InterPro" id="IPR015943">
    <property type="entry name" value="WD40/YVTN_repeat-like_dom_sf"/>
</dbReference>
<reference evidence="1" key="1">
    <citation type="submission" date="2017-10" db="EMBL/GenBank/DDBJ databases">
        <title>Transcriptome Assembly of Sugarcane Aphid Adults.</title>
        <authorList>
            <person name="Scully E.D."/>
            <person name="Palmer N.A."/>
            <person name="Geib S.M."/>
            <person name="Sarath G."/>
            <person name="Sattler S.E."/>
        </authorList>
    </citation>
    <scope>NUCLEOTIDE SEQUENCE</scope>
    <source>
        <tissue evidence="1">Whole body</tissue>
    </source>
</reference>
<dbReference type="GO" id="GO:0031464">
    <property type="term" value="C:Cul4A-RING E3 ubiquitin ligase complex"/>
    <property type="evidence" value="ECO:0007669"/>
    <property type="project" value="TreeGrafter"/>
</dbReference>
<evidence type="ECO:0000313" key="1">
    <source>
        <dbReference type="EMBL" id="MBW14302.1"/>
    </source>
</evidence>
<sequence>MQRALGVGPKKRKSNRIIDLDMQRSIGAISSMEYKRRTIINEINNVAYSLHKTSLPAIYINPIRTGAPNFVQDDILGMEVDPRESKCLLVISRYNSVAIYNVSQNVKIFDQMKRMTIPHDPIDNNGSPNSAHWLWDGTVFTVCTMDSVHFWDSFTCKIIETVKMRTKVLNHVMAAKKYSANKLVAVTGIEGHVFLIDMFHGIVVMTMKNIENKPIRTISWHPLNELQYVTGNDNGNIYLWDIRYQLNYVLKFQRDDSGAPVSSLTNPVIGLRFYNYGNDIISVDSIGGINTWEVSTGLLRPNHYEPVLLCDLNKNHIFKDYQFAVTEHLKEDIVFFPSKKGMRIFDIESGEHLPFSNDISIPMNCATYDTKRFCVYGGSNDVIKVWTPEKKTGGIECLK</sequence>
<dbReference type="InterPro" id="IPR036322">
    <property type="entry name" value="WD40_repeat_dom_sf"/>
</dbReference>
<organism evidence="1">
    <name type="scientific">Melanaphis sacchari</name>
    <dbReference type="NCBI Taxonomy" id="742174"/>
    <lineage>
        <taxon>Eukaryota</taxon>
        <taxon>Metazoa</taxon>
        <taxon>Ecdysozoa</taxon>
        <taxon>Arthropoda</taxon>
        <taxon>Hexapoda</taxon>
        <taxon>Insecta</taxon>
        <taxon>Pterygota</taxon>
        <taxon>Neoptera</taxon>
        <taxon>Paraneoptera</taxon>
        <taxon>Hemiptera</taxon>
        <taxon>Sternorrhyncha</taxon>
        <taxon>Aphidomorpha</taxon>
        <taxon>Aphidoidea</taxon>
        <taxon>Aphididae</taxon>
        <taxon>Aphidini</taxon>
        <taxon>Melanaphis</taxon>
    </lineage>
</organism>
<dbReference type="GO" id="GO:0000109">
    <property type="term" value="C:nucleotide-excision repair complex"/>
    <property type="evidence" value="ECO:0007669"/>
    <property type="project" value="TreeGrafter"/>
</dbReference>
<dbReference type="PANTHER" id="PTHR46202">
    <property type="entry name" value="DNA EXCISION REPAIR PROTEIN ERCC-8"/>
    <property type="match status" value="1"/>
</dbReference>
<dbReference type="OrthoDB" id="361494at2759"/>
<gene>
    <name evidence="1" type="primary">Ercc8_0</name>
</gene>
<dbReference type="Gene3D" id="2.130.10.10">
    <property type="entry name" value="YVTN repeat-like/Quinoprotein amine dehydrogenase"/>
    <property type="match status" value="1"/>
</dbReference>
<dbReference type="EMBL" id="GFXV01002497">
    <property type="protein sequence ID" value="MBW14302.1"/>
    <property type="molecule type" value="Transcribed_RNA"/>
</dbReference>
<dbReference type="GO" id="GO:0000209">
    <property type="term" value="P:protein polyubiquitination"/>
    <property type="evidence" value="ECO:0007669"/>
    <property type="project" value="TreeGrafter"/>
</dbReference>
<name>A0A2H8TKX0_9HEMI</name>
<dbReference type="GO" id="GO:0006283">
    <property type="term" value="P:transcription-coupled nucleotide-excision repair"/>
    <property type="evidence" value="ECO:0007669"/>
    <property type="project" value="InterPro"/>
</dbReference>
<dbReference type="InterPro" id="IPR042238">
    <property type="entry name" value="Rad28/ERCC8/Ckn1/ATCSA-1"/>
</dbReference>
<accession>A0A2H8TKX0</accession>